<protein>
    <submittedName>
        <fullName evidence="1">Uncharacterized protein</fullName>
    </submittedName>
</protein>
<dbReference type="Proteomes" id="UP000177870">
    <property type="component" value="Chromosome"/>
</dbReference>
<proteinExistence type="predicted"/>
<dbReference type="AlphaFoldDB" id="A0A1D8U246"/>
<evidence type="ECO:0000313" key="1">
    <source>
        <dbReference type="EMBL" id="AOX03903.1"/>
    </source>
</evidence>
<organism evidence="1 2">
    <name type="scientific">Moorena producens PAL-8-15-08-1</name>
    <dbReference type="NCBI Taxonomy" id="1458985"/>
    <lineage>
        <taxon>Bacteria</taxon>
        <taxon>Bacillati</taxon>
        <taxon>Cyanobacteriota</taxon>
        <taxon>Cyanophyceae</taxon>
        <taxon>Coleofasciculales</taxon>
        <taxon>Coleofasciculaceae</taxon>
        <taxon>Moorena</taxon>
    </lineage>
</organism>
<sequence length="69" mass="7574">MVVKVHPIERYVTPYLATPSKAATSQSDAGNRAESEANQMCHTAANREVTRVTEVKVLKKCLSTKPQSD</sequence>
<reference evidence="2" key="1">
    <citation type="submission" date="2016-10" db="EMBL/GenBank/DDBJ databases">
        <title>Comparative genomics uncovers the prolific and rare metabolic potential of the cyanobacterial genus Moorea.</title>
        <authorList>
            <person name="Leao T."/>
            <person name="Castelao G."/>
            <person name="Korobeynikov A."/>
            <person name="Monroe E.A."/>
            <person name="Podell S."/>
            <person name="Glukhov E."/>
            <person name="Allen E."/>
            <person name="Gerwick W.H."/>
            <person name="Gerwick L."/>
        </authorList>
    </citation>
    <scope>NUCLEOTIDE SEQUENCE [LARGE SCALE GENOMIC DNA]</scope>
    <source>
        <strain evidence="2">PAL-8-15-08-1</strain>
    </source>
</reference>
<dbReference type="KEGG" id="mpro:BJP34_34730"/>
<dbReference type="EMBL" id="CP017599">
    <property type="protein sequence ID" value="AOX03903.1"/>
    <property type="molecule type" value="Genomic_DNA"/>
</dbReference>
<name>A0A1D8U246_9CYAN</name>
<evidence type="ECO:0000313" key="2">
    <source>
        <dbReference type="Proteomes" id="UP000177870"/>
    </source>
</evidence>
<gene>
    <name evidence="1" type="ORF">BJP34_34730</name>
</gene>
<accession>A0A1D8U246</accession>